<protein>
    <submittedName>
        <fullName evidence="1">Uncharacterized protein</fullName>
    </submittedName>
</protein>
<accession>A0A8J2ZGC8</accession>
<name>A0A8J2ZGC8_9RHOB</name>
<sequence>MFRGLTHDACHKVRRGDLTILIQQLTQSASSVECPFPGVYTSGQGAVFDVTFAGMLVASTPTKGRAAPTKARGQGILAISTASIRMRWAWQVGSDELASEMAEVGVGVLLRDCHSTKSDDQGVQPETAINLATPTVCLPGMPFATSEDKRAEARGVLIASTMLRGSTTVAQTGPSPPRSSC</sequence>
<dbReference type="InterPro" id="IPR016119">
    <property type="entry name" value="Br/Cl_peroxidase_C"/>
</dbReference>
<comment type="caution">
    <text evidence="1">The sequence shown here is derived from an EMBL/GenBank/DDBJ whole genome shotgun (WGS) entry which is preliminary data.</text>
</comment>
<dbReference type="AlphaFoldDB" id="A0A8J2ZGC8"/>
<reference evidence="1" key="2">
    <citation type="submission" date="2020-09" db="EMBL/GenBank/DDBJ databases">
        <authorList>
            <person name="Sun Q."/>
            <person name="Zhou Y."/>
        </authorList>
    </citation>
    <scope>NUCLEOTIDE SEQUENCE</scope>
    <source>
        <strain evidence="1">CGMCC 1.15762</strain>
    </source>
</reference>
<keyword evidence="2" id="KW-1185">Reference proteome</keyword>
<proteinExistence type="predicted"/>
<dbReference type="GO" id="GO:0004601">
    <property type="term" value="F:peroxidase activity"/>
    <property type="evidence" value="ECO:0007669"/>
    <property type="project" value="InterPro"/>
</dbReference>
<gene>
    <name evidence="1" type="ORF">GCM10011415_01880</name>
</gene>
<organism evidence="1 2">
    <name type="scientific">Salipiger pallidus</name>
    <dbReference type="NCBI Taxonomy" id="1775170"/>
    <lineage>
        <taxon>Bacteria</taxon>
        <taxon>Pseudomonadati</taxon>
        <taxon>Pseudomonadota</taxon>
        <taxon>Alphaproteobacteria</taxon>
        <taxon>Rhodobacterales</taxon>
        <taxon>Roseobacteraceae</taxon>
        <taxon>Salipiger</taxon>
    </lineage>
</organism>
<evidence type="ECO:0000313" key="2">
    <source>
        <dbReference type="Proteomes" id="UP000617145"/>
    </source>
</evidence>
<dbReference type="RefSeq" id="WP_188787936.1">
    <property type="nucleotide sequence ID" value="NZ_BMJV01000001.1"/>
</dbReference>
<dbReference type="Proteomes" id="UP000617145">
    <property type="component" value="Unassembled WGS sequence"/>
</dbReference>
<dbReference type="Gene3D" id="1.10.606.10">
    <property type="entry name" value="Vanadium-containing Chloroperoxidase, domain 2"/>
    <property type="match status" value="1"/>
</dbReference>
<dbReference type="EMBL" id="BMJV01000001">
    <property type="protein sequence ID" value="GGG59614.1"/>
    <property type="molecule type" value="Genomic_DNA"/>
</dbReference>
<evidence type="ECO:0000313" key="1">
    <source>
        <dbReference type="EMBL" id="GGG59614.1"/>
    </source>
</evidence>
<reference evidence="1" key="1">
    <citation type="journal article" date="2014" name="Int. J. Syst. Evol. Microbiol.">
        <title>Complete genome sequence of Corynebacterium casei LMG S-19264T (=DSM 44701T), isolated from a smear-ripened cheese.</title>
        <authorList>
            <consortium name="US DOE Joint Genome Institute (JGI-PGF)"/>
            <person name="Walter F."/>
            <person name="Albersmeier A."/>
            <person name="Kalinowski J."/>
            <person name="Ruckert C."/>
        </authorList>
    </citation>
    <scope>NUCLEOTIDE SEQUENCE</scope>
    <source>
        <strain evidence="1">CGMCC 1.15762</strain>
    </source>
</reference>